<feature type="domain" description="Amidohydrolase 3" evidence="1">
    <location>
        <begin position="436"/>
        <end position="504"/>
    </location>
</feature>
<dbReference type="GO" id="GO:0005829">
    <property type="term" value="C:cytosol"/>
    <property type="evidence" value="ECO:0007669"/>
    <property type="project" value="TreeGrafter"/>
</dbReference>
<dbReference type="GO" id="GO:0016811">
    <property type="term" value="F:hydrolase activity, acting on carbon-nitrogen (but not peptide) bonds, in linear amides"/>
    <property type="evidence" value="ECO:0007669"/>
    <property type="project" value="InterPro"/>
</dbReference>
<evidence type="ECO:0000259" key="1">
    <source>
        <dbReference type="Pfam" id="PF07969"/>
    </source>
</evidence>
<dbReference type="EMBL" id="MFEI01000042">
    <property type="protein sequence ID" value="OGE80043.1"/>
    <property type="molecule type" value="Genomic_DNA"/>
</dbReference>
<evidence type="ECO:0000313" key="3">
    <source>
        <dbReference type="Proteomes" id="UP000177912"/>
    </source>
</evidence>
<dbReference type="InterPro" id="IPR050378">
    <property type="entry name" value="Metallo-dep_Hydrolases_sf"/>
</dbReference>
<dbReference type="AlphaFoldDB" id="A0A1F5NR25"/>
<dbReference type="InterPro" id="IPR011059">
    <property type="entry name" value="Metal-dep_hydrolase_composite"/>
</dbReference>
<dbReference type="Pfam" id="PF07969">
    <property type="entry name" value="Amidohydro_3"/>
    <property type="match status" value="2"/>
</dbReference>
<dbReference type="PANTHER" id="PTHR11647:SF1">
    <property type="entry name" value="COLLAPSIN RESPONSE MEDIATOR PROTEIN"/>
    <property type="match status" value="1"/>
</dbReference>
<reference evidence="2 3" key="1">
    <citation type="journal article" date="2016" name="Nat. Commun.">
        <title>Thousands of microbial genomes shed light on interconnected biogeochemical processes in an aquifer system.</title>
        <authorList>
            <person name="Anantharaman K."/>
            <person name="Brown C.T."/>
            <person name="Hug L.A."/>
            <person name="Sharon I."/>
            <person name="Castelle C.J."/>
            <person name="Probst A.J."/>
            <person name="Thomas B.C."/>
            <person name="Singh A."/>
            <person name="Wilkins M.J."/>
            <person name="Karaoz U."/>
            <person name="Brodie E.L."/>
            <person name="Williams K.H."/>
            <person name="Hubbard S.S."/>
            <person name="Banfield J.F."/>
        </authorList>
    </citation>
    <scope>NUCLEOTIDE SEQUENCE [LARGE SCALE GENOMIC DNA]</scope>
</reference>
<dbReference type="SUPFAM" id="SSF51556">
    <property type="entry name" value="Metallo-dependent hydrolases"/>
    <property type="match status" value="1"/>
</dbReference>
<proteinExistence type="predicted"/>
<dbReference type="GO" id="GO:0016812">
    <property type="term" value="F:hydrolase activity, acting on carbon-nitrogen (but not peptide) bonds, in cyclic amides"/>
    <property type="evidence" value="ECO:0007669"/>
    <property type="project" value="TreeGrafter"/>
</dbReference>
<dbReference type="SUPFAM" id="SSF51338">
    <property type="entry name" value="Composite domain of metallo-dependent hydrolases"/>
    <property type="match status" value="1"/>
</dbReference>
<feature type="domain" description="Amidohydrolase 3" evidence="1">
    <location>
        <begin position="45"/>
        <end position="252"/>
    </location>
</feature>
<dbReference type="Gene3D" id="2.30.40.10">
    <property type="entry name" value="Urease, subunit C, domain 1"/>
    <property type="match status" value="1"/>
</dbReference>
<accession>A0A1F5NR25</accession>
<dbReference type="InterPro" id="IPR023100">
    <property type="entry name" value="D-aminoacylase_insert_dom_sf"/>
</dbReference>
<dbReference type="STRING" id="1817822.A2826_00985"/>
<comment type="caution">
    <text evidence="2">The sequence shown here is derived from an EMBL/GenBank/DDBJ whole genome shotgun (WGS) entry which is preliminary data.</text>
</comment>
<organism evidence="2 3">
    <name type="scientific">Candidatus Doudnabacteria bacterium RIFCSPHIGHO2_01_FULL_43_23</name>
    <dbReference type="NCBI Taxonomy" id="1817822"/>
    <lineage>
        <taxon>Bacteria</taxon>
        <taxon>Candidatus Doudnaibacteriota</taxon>
    </lineage>
</organism>
<name>A0A1F5NR25_9BACT</name>
<dbReference type="PANTHER" id="PTHR11647">
    <property type="entry name" value="HYDRANTOINASE/DIHYDROPYRIMIDINASE FAMILY MEMBER"/>
    <property type="match status" value="1"/>
</dbReference>
<sequence length="523" mass="58273">MYDLIIKNGKVIDGTGKTSPQDLDIGIKGNLISEIGNLKKAKAREIIDAQGDYVTPGFIDVQNHSDSYWTIFDYPGQESMLTQGITTISVGQCGASLAPLPSLEGFKAVQKWRSAEGENINWQYMEEYLEILSRQKLGVNVLTFVGHSTMRRGLLGDDIRKLSESELKVLERVTTSSLKSGAFGLSFGLVYAHEYNSSKEELLRLAKLATQHGRSISMHIRNDQSHILEAIDEAIDLSQESGARLKISHLKIRGRENWHLADQVIERLDQTHKKGLNVRFDLYPYTTSWPVLYTYLPKWSYEGGKSELNKRLAQPYLREKIINSLHEQNQDLSNIIIATSTGSPHLIGKDLSEIARAQEVTAAEALLNVLSSSMSEVVVFDENISWENLEQFIKHPLGMIATNGAGFRTKKINTKNLIHPRCFGAMPRYLNLVLYNKWLSPQKAIHKITGMPAEYLGLKNRGVIKKGSIADIAVFDPNGIRDLATLPSPYQVSEGIRAVVLGGELALSGGRVMARKFGQVLRA</sequence>
<dbReference type="Gene3D" id="3.30.1490.130">
    <property type="entry name" value="D-aminoacylase. Domain 3"/>
    <property type="match status" value="1"/>
</dbReference>
<protein>
    <recommendedName>
        <fullName evidence="1">Amidohydrolase 3 domain-containing protein</fullName>
    </recommendedName>
</protein>
<dbReference type="Proteomes" id="UP000177912">
    <property type="component" value="Unassembled WGS sequence"/>
</dbReference>
<dbReference type="InterPro" id="IPR032466">
    <property type="entry name" value="Metal_Hydrolase"/>
</dbReference>
<dbReference type="Gene3D" id="3.20.20.140">
    <property type="entry name" value="Metal-dependent hydrolases"/>
    <property type="match status" value="1"/>
</dbReference>
<dbReference type="InterPro" id="IPR013108">
    <property type="entry name" value="Amidohydro_3"/>
</dbReference>
<evidence type="ECO:0000313" key="2">
    <source>
        <dbReference type="EMBL" id="OGE80043.1"/>
    </source>
</evidence>
<gene>
    <name evidence="2" type="ORF">A2826_00985</name>
</gene>